<feature type="region of interest" description="Disordered" evidence="1">
    <location>
        <begin position="1"/>
        <end position="44"/>
    </location>
</feature>
<dbReference type="SUPFAM" id="SSF52540">
    <property type="entry name" value="P-loop containing nucleoside triphosphate hydrolases"/>
    <property type="match status" value="1"/>
</dbReference>
<proteinExistence type="predicted"/>
<dbReference type="EMBL" id="AB183750">
    <property type="protein sequence ID" value="BAD86807.1"/>
    <property type="molecule type" value="Genomic_DNA"/>
</dbReference>
<sequence length="260" mass="28907">MTTPNRFPLASGGRGGGEVRRRLGARDPAQRPVVPRPGAPVPNRFRRQGEQVTDRPFYVLLGPDYAGKSSVMTELSAAMPGWQTLSTDDDLVAGEHRLISQLRRNVVRDVLPGLGPTYSADFLASLLGTAVVHLRDQLERQEPDVPVLMDSYYYKILAKCRLAGLEMHPLYTWWRSFPLPRGVIYLDVSPETAWRRSGRGAQLNPLEHFGDRPEWFGFESYQKNLGKLLLEETGQLPVTVVEERSGTAATAAAVREVLAA</sequence>
<name>Q5KSM5_STREO</name>
<evidence type="ECO:0008006" key="3">
    <source>
        <dbReference type="Google" id="ProtNLM"/>
    </source>
</evidence>
<accession>Q5KSM5</accession>
<reference evidence="2" key="1">
    <citation type="journal article" date="2004" name="J. Antibiot.">
        <title>Presence of copalyl diphosphate synthase gene in an actinomycete possessing the mevalonate pathway.</title>
        <authorList>
            <person name="Kawasaki T."/>
            <person name="Kuzuyama T."/>
            <person name="Kuwamori Y."/>
            <person name="Matsuura N."/>
            <person name="Itoh N."/>
            <person name="Furihata K."/>
            <person name="Seto H."/>
            <person name="Dairi T."/>
        </authorList>
    </citation>
    <scope>NUCLEOTIDE SEQUENCE</scope>
    <source>
        <strain evidence="2">KO-3988</strain>
    </source>
</reference>
<protein>
    <recommendedName>
        <fullName evidence="3">NadR/Ttd14 AAA domain-containing protein</fullName>
    </recommendedName>
</protein>
<feature type="compositionally biased region" description="Basic and acidic residues" evidence="1">
    <location>
        <begin position="17"/>
        <end position="29"/>
    </location>
</feature>
<organism evidence="2">
    <name type="scientific">Streptomyces sp. (strain KO-3988)</name>
    <dbReference type="NCBI Taxonomy" id="285219"/>
    <lineage>
        <taxon>Bacteria</taxon>
        <taxon>Bacillati</taxon>
        <taxon>Actinomycetota</taxon>
        <taxon>Actinomycetes</taxon>
        <taxon>Kitasatosporales</taxon>
        <taxon>Streptomycetaceae</taxon>
        <taxon>Streptomyces</taxon>
    </lineage>
</organism>
<dbReference type="AlphaFoldDB" id="Q5KSM5"/>
<dbReference type="Gene3D" id="3.40.50.300">
    <property type="entry name" value="P-loop containing nucleotide triphosphate hydrolases"/>
    <property type="match status" value="1"/>
</dbReference>
<dbReference type="InterPro" id="IPR027417">
    <property type="entry name" value="P-loop_NTPase"/>
</dbReference>
<evidence type="ECO:0000256" key="1">
    <source>
        <dbReference type="SAM" id="MobiDB-lite"/>
    </source>
</evidence>
<evidence type="ECO:0000313" key="2">
    <source>
        <dbReference type="EMBL" id="BAD86807.1"/>
    </source>
</evidence>